<dbReference type="Proteomes" id="UP001056384">
    <property type="component" value="Chromosome 5"/>
</dbReference>
<dbReference type="AlphaFoldDB" id="A0A9Q9AU77"/>
<name>A0A9Q9AU77_9PEZI</name>
<proteinExistence type="predicted"/>
<evidence type="ECO:0000313" key="3">
    <source>
        <dbReference type="Proteomes" id="UP001056384"/>
    </source>
</evidence>
<dbReference type="EMBL" id="CP099422">
    <property type="protein sequence ID" value="USW53288.1"/>
    <property type="molecule type" value="Genomic_DNA"/>
</dbReference>
<evidence type="ECO:0000256" key="1">
    <source>
        <dbReference type="SAM" id="MobiDB-lite"/>
    </source>
</evidence>
<gene>
    <name evidence="2" type="ORF">Slin15195_G066070</name>
</gene>
<reference evidence="2" key="1">
    <citation type="submission" date="2022-06" db="EMBL/GenBank/DDBJ databases">
        <title>Complete genome sequences of two strains of the flax pathogen Septoria linicola.</title>
        <authorList>
            <person name="Lapalu N."/>
            <person name="Simon A."/>
            <person name="Demenou B."/>
            <person name="Paumier D."/>
            <person name="Guillot M.-P."/>
            <person name="Gout L."/>
            <person name="Valade R."/>
        </authorList>
    </citation>
    <scope>NUCLEOTIDE SEQUENCE</scope>
    <source>
        <strain evidence="2">SE15195</strain>
    </source>
</reference>
<protein>
    <submittedName>
        <fullName evidence="2">Uncharacterized protein</fullName>
    </submittedName>
</protein>
<feature type="region of interest" description="Disordered" evidence="1">
    <location>
        <begin position="549"/>
        <end position="584"/>
    </location>
</feature>
<feature type="compositionally biased region" description="Basic residues" evidence="1">
    <location>
        <begin position="559"/>
        <end position="569"/>
    </location>
</feature>
<sequence length="633" mass="71598">MRSTGPTCMVTQQKTLLSFRFCQTPAYEDSKAIELRGGECGYIEFGQCYSPDMSCTEHCTENLFPQMKAWRSRNRRPKHVRSEETHTVLPRTLFDPLDTTIARDKSVLSDLSRHVSGPIGSTRNARGPASSRAQLMTPPHSEDCDSVDEQQELRSEGLALRHDAVHSAHSVQQATQTATRILKQPTFNLSGTIRNAGPVECSKRKACDVWSSTGNDHARHKRPRIDDPSEAWINSKHDNVLNPGERAVQAADEDDGCRYIRVGECVDDFARSEDGIDKHSIVVAVVDPVVDKAGSRPQRVTYVALDSYDINGIEVGDYDSADRDISLANTRFRPDDYWKLPGSSQSPQNAHLSSYACHELDHAVIKYANQTLCGKRPRTGSRPRKTPLHPRHSLTSWSHTTKLKSHYKGEINAVIAFVNDVAEVELGLPRNFQATLDYDESFSSFMRYIFEQRGSFGSIGWMLTDDHSPIEYWADLSIWVLPTTRDRKNREMYEWTASSGKLAKDFLDKHSVKKYGRNLYIEVRIVEDADAKRKNEAWLRRMESESVDLAIPPSPTPPSRKKIGTRKRDKIGNSSCRTVSRKPARSDAWLFSEPVNTAEMALGMRTDEWINEDDEEFLTIKSEPEPHIKLEDG</sequence>
<evidence type="ECO:0000313" key="2">
    <source>
        <dbReference type="EMBL" id="USW53288.1"/>
    </source>
</evidence>
<accession>A0A9Q9AU77</accession>
<feature type="region of interest" description="Disordered" evidence="1">
    <location>
        <begin position="112"/>
        <end position="145"/>
    </location>
</feature>
<keyword evidence="3" id="KW-1185">Reference proteome</keyword>
<organism evidence="2 3">
    <name type="scientific">Septoria linicola</name>
    <dbReference type="NCBI Taxonomy" id="215465"/>
    <lineage>
        <taxon>Eukaryota</taxon>
        <taxon>Fungi</taxon>
        <taxon>Dikarya</taxon>
        <taxon>Ascomycota</taxon>
        <taxon>Pezizomycotina</taxon>
        <taxon>Dothideomycetes</taxon>
        <taxon>Dothideomycetidae</taxon>
        <taxon>Mycosphaerellales</taxon>
        <taxon>Mycosphaerellaceae</taxon>
        <taxon>Septoria</taxon>
    </lineage>
</organism>